<evidence type="ECO:0000313" key="1">
    <source>
        <dbReference type="EMBL" id="MEL1265771.1"/>
    </source>
</evidence>
<proteinExistence type="predicted"/>
<dbReference type="InterPro" id="IPR018531">
    <property type="entry name" value="DUF1993"/>
</dbReference>
<protein>
    <submittedName>
        <fullName evidence="1">DUF1993 domain-containing protein</fullName>
    </submittedName>
</protein>
<dbReference type="Proteomes" id="UP001459204">
    <property type="component" value="Unassembled WGS sequence"/>
</dbReference>
<reference evidence="1 2" key="1">
    <citation type="submission" date="2024-04" db="EMBL/GenBank/DDBJ databases">
        <title>Draft genome sequence of Pseudoxanthomonas putridarboris WD12.</title>
        <authorList>
            <person name="Oh J."/>
        </authorList>
    </citation>
    <scope>NUCLEOTIDE SEQUENCE [LARGE SCALE GENOMIC DNA]</scope>
    <source>
        <strain evidence="1 2">WD12</strain>
    </source>
</reference>
<dbReference type="EMBL" id="JBBWWT010000008">
    <property type="protein sequence ID" value="MEL1265771.1"/>
    <property type="molecule type" value="Genomic_DNA"/>
</dbReference>
<dbReference type="PANTHER" id="PTHR36922:SF1">
    <property type="entry name" value="DUF1993 DOMAIN-CONTAINING PROTEIN"/>
    <property type="match status" value="1"/>
</dbReference>
<keyword evidence="2" id="KW-1185">Reference proteome</keyword>
<gene>
    <name evidence="1" type="ORF">AAD027_15555</name>
</gene>
<dbReference type="Gene3D" id="1.20.120.450">
    <property type="entry name" value="dinb family like domain"/>
    <property type="match status" value="1"/>
</dbReference>
<comment type="caution">
    <text evidence="1">The sequence shown here is derived from an EMBL/GenBank/DDBJ whole genome shotgun (WGS) entry which is preliminary data.</text>
</comment>
<dbReference type="Pfam" id="PF09351">
    <property type="entry name" value="DUF1993"/>
    <property type="match status" value="1"/>
</dbReference>
<dbReference type="InterPro" id="IPR034660">
    <property type="entry name" value="DinB/YfiT-like"/>
</dbReference>
<sequence length="171" mass="19009">MSPSLSMYQASVPVFVRALRNLKHVLEKGQAHAQERGFDAGVLLQTRLYPDMLPLLRQVQNATDTAKFGAARLAGVESPKFDDDETSFAELYARLDRVIDYLGRFDEAAFAGSETRAITLPTRSRGELKFDGRGYLLGFATPNLYFHVSTAYAILRHSGVPVGKRDFLGDH</sequence>
<dbReference type="SUPFAM" id="SSF109854">
    <property type="entry name" value="DinB/YfiT-like putative metalloenzymes"/>
    <property type="match status" value="1"/>
</dbReference>
<dbReference type="RefSeq" id="WP_341726943.1">
    <property type="nucleotide sequence ID" value="NZ_JBBWWT010000008.1"/>
</dbReference>
<evidence type="ECO:0000313" key="2">
    <source>
        <dbReference type="Proteomes" id="UP001459204"/>
    </source>
</evidence>
<accession>A0ABU9J5W7</accession>
<organism evidence="1 2">
    <name type="scientific">Pseudoxanthomonas putridarboris</name>
    <dbReference type="NCBI Taxonomy" id="752605"/>
    <lineage>
        <taxon>Bacteria</taxon>
        <taxon>Pseudomonadati</taxon>
        <taxon>Pseudomonadota</taxon>
        <taxon>Gammaproteobacteria</taxon>
        <taxon>Lysobacterales</taxon>
        <taxon>Lysobacteraceae</taxon>
        <taxon>Pseudoxanthomonas</taxon>
    </lineage>
</organism>
<dbReference type="PANTHER" id="PTHR36922">
    <property type="entry name" value="BLL2446 PROTEIN"/>
    <property type="match status" value="1"/>
</dbReference>
<name>A0ABU9J5W7_9GAMM</name>